<organism evidence="2 3">
    <name type="scientific">Escherichia phage PTXU04</name>
    <dbReference type="NCBI Taxonomy" id="2508206"/>
    <lineage>
        <taxon>Viruses</taxon>
        <taxon>Duplodnaviria</taxon>
        <taxon>Heunggongvirae</taxon>
        <taxon>Uroviricota</taxon>
        <taxon>Caudoviricetes</taxon>
        <taxon>Xuquatrovirus</taxon>
        <taxon>Xuquatrovirus PTXU04</taxon>
    </lineage>
</organism>
<keyword evidence="1" id="KW-0472">Membrane</keyword>
<sequence length="66" mass="7115">MGKYFGLLAVLGLWIVFIGGWIGWFLNLVHCLAYIGGGNASDSTAETVIRIVGIFTWLPGAIAGWM</sequence>
<keyword evidence="3" id="KW-1185">Reference proteome</keyword>
<feature type="transmembrane region" description="Helical" evidence="1">
    <location>
        <begin position="47"/>
        <end position="65"/>
    </location>
</feature>
<dbReference type="Proteomes" id="UP000307461">
    <property type="component" value="Segment"/>
</dbReference>
<accession>A0A482MSM5</accession>
<reference evidence="2 3" key="1">
    <citation type="submission" date="2019-01" db="EMBL/GenBank/DDBJ databases">
        <title>Still something new to discover - new insights into E. coli phage diversity and taxonomy.</title>
        <authorList>
            <person name="Korf I.H.E."/>
            <person name="Adriaennsens E."/>
            <person name="Dreiseikelmann B."/>
            <person name="Kropinski A."/>
            <person name="Nimtz M."/>
            <person name="Meier-Kolthoff J.P."/>
            <person name="Rohde M."/>
            <person name="van Raaij M."/>
            <person name="Wittmann J."/>
        </authorList>
    </citation>
    <scope>NUCLEOTIDE SEQUENCE [LARGE SCALE GENOMIC DNA]</scope>
</reference>
<proteinExistence type="predicted"/>
<evidence type="ECO:0000313" key="2">
    <source>
        <dbReference type="EMBL" id="QBQ76668.1"/>
    </source>
</evidence>
<keyword evidence="1" id="KW-0812">Transmembrane</keyword>
<dbReference type="EMBL" id="MK373772">
    <property type="protein sequence ID" value="QBQ76668.1"/>
    <property type="molecule type" value="Genomic_DNA"/>
</dbReference>
<name>A0A482MSM5_9CAUD</name>
<gene>
    <name evidence="2" type="ORF">PTXU04_00054</name>
</gene>
<protein>
    <submittedName>
        <fullName evidence="2">Uncharacterized protein</fullName>
    </submittedName>
</protein>
<keyword evidence="1" id="KW-1133">Transmembrane helix</keyword>
<evidence type="ECO:0000313" key="3">
    <source>
        <dbReference type="Proteomes" id="UP000307461"/>
    </source>
</evidence>
<feature type="transmembrane region" description="Helical" evidence="1">
    <location>
        <begin position="7"/>
        <end position="35"/>
    </location>
</feature>
<evidence type="ECO:0000256" key="1">
    <source>
        <dbReference type="SAM" id="Phobius"/>
    </source>
</evidence>